<evidence type="ECO:0000256" key="1">
    <source>
        <dbReference type="ARBA" id="ARBA00008894"/>
    </source>
</evidence>
<dbReference type="GO" id="GO:0051607">
    <property type="term" value="P:defense response to virus"/>
    <property type="evidence" value="ECO:0007669"/>
    <property type="project" value="UniProtKB-ARBA"/>
</dbReference>
<dbReference type="Gene3D" id="1.10.8.430">
    <property type="entry name" value="Helical domain of apoptotic protease-activating factors"/>
    <property type="match status" value="1"/>
</dbReference>
<proteinExistence type="inferred from homology"/>
<protein>
    <recommendedName>
        <fullName evidence="13">Disease resistance protein RGA3</fullName>
    </recommendedName>
</protein>
<dbReference type="Gene3D" id="3.40.50.300">
    <property type="entry name" value="P-loop containing nucleotide triphosphate hydrolases"/>
    <property type="match status" value="1"/>
</dbReference>
<dbReference type="GO" id="GO:0005524">
    <property type="term" value="F:ATP binding"/>
    <property type="evidence" value="ECO:0007669"/>
    <property type="project" value="UniProtKB-KW"/>
</dbReference>
<evidence type="ECO:0000259" key="7">
    <source>
        <dbReference type="Pfam" id="PF00931"/>
    </source>
</evidence>
<evidence type="ECO:0000256" key="5">
    <source>
        <dbReference type="ARBA" id="ARBA00022821"/>
    </source>
</evidence>
<sequence length="952" mass="108341">MADPIITTILTQVGAIMEELARREIRLVSHVGEDVQNLTMTFRSLQAVLLDAEKRQVKDEVVKVWLENLKDVTYDAEDVLFEWTTAIEKTKSNLESEESSSPIYQKVSSLLTFPCFGMRRVTLRRDVAIKIKDINQRLDFISRDKERYELNESPIDGSVDRLKKAAYIEVSDIQGRDVDMVTLLRKMLSEENQHKALNVISILGLGGIGKTTLAQLVYNSDAVSDHFDMTMWVCVSEPFDEVRVVKAIVEDIEGKAPYVFELETALRHLRNNVTGRRFLLVLDDVWTGEYTKWEQIFTSLRKGEAGSTILVTSRHENVAKTMGSSYEHVLGELSVQDSWSLFSKIAFFERTESCEGLEDVGRKIALKCKGFPLFLKSIGSLMRFKTSLEDWKEVLTSEFWRLEGAEKELLPPLMLSYCDLPSPLNRCFSFCSFFPKDHIIDADKLIKLWMALGYIISAESEEMETTGQKYLQNLAMRSFFQDLEKDKDGKTILRFKIHDVVHDFAQYLTKHECSLIEVNGDLVPKMESSQTKVRHLTLIRSEDAHFPISVPNVEKLHSFWVQCFHDSPPILSELDKIEPDLLCRLSRVRALDLSRNRLGHLPKEVGKLLSLKYLNLSHNPLSDLPETLGELYNLQTLNLSSCNHLRKLPQRIQKLVKLRHLQIDQTIRLTALPRGISNLNSLQTLSKFIINSGGNIGGEVACRIADLNSLNNLRGHLKVEGLGYAADAEEAKKAEMQKKEHLSGLHLDFCPITQSCSSKDEVIEALRVHENLQVLQISFYGGTKFPTWIMNLSNMTELSLQDCRNCTDLPPLGKLPSLVMLYMEGMHNVKSIGPEFLGLRVEGNNTLNGGTRVDGTSFPKLKKLKISNMKNWEVWDILDGGSLDENVEVMPRLKCLKLADCGKLKTLPQHLLRKDTPMSKLSIHKCALLQEQYKKPGEKWTKLSHITKVRIH</sequence>
<keyword evidence="6" id="KW-0067">ATP-binding</keyword>
<dbReference type="InterPro" id="IPR041118">
    <property type="entry name" value="Rx_N"/>
</dbReference>
<dbReference type="InterPro" id="IPR001611">
    <property type="entry name" value="Leu-rich_rpt"/>
</dbReference>
<dbReference type="InterPro" id="IPR003591">
    <property type="entry name" value="Leu-rich_rpt_typical-subtyp"/>
</dbReference>
<keyword evidence="4" id="KW-0547">Nucleotide-binding</keyword>
<dbReference type="SUPFAM" id="SSF52540">
    <property type="entry name" value="P-loop containing nucleoside triphosphate hydrolases"/>
    <property type="match status" value="1"/>
</dbReference>
<evidence type="ECO:0000256" key="3">
    <source>
        <dbReference type="ARBA" id="ARBA00022737"/>
    </source>
</evidence>
<dbReference type="AlphaFoldDB" id="A0A2Z7CAA8"/>
<organism evidence="11 12">
    <name type="scientific">Dorcoceras hygrometricum</name>
    <dbReference type="NCBI Taxonomy" id="472368"/>
    <lineage>
        <taxon>Eukaryota</taxon>
        <taxon>Viridiplantae</taxon>
        <taxon>Streptophyta</taxon>
        <taxon>Embryophyta</taxon>
        <taxon>Tracheophyta</taxon>
        <taxon>Spermatophyta</taxon>
        <taxon>Magnoliopsida</taxon>
        <taxon>eudicotyledons</taxon>
        <taxon>Gunneridae</taxon>
        <taxon>Pentapetalae</taxon>
        <taxon>asterids</taxon>
        <taxon>lamiids</taxon>
        <taxon>Lamiales</taxon>
        <taxon>Gesneriaceae</taxon>
        <taxon>Didymocarpoideae</taxon>
        <taxon>Trichosporeae</taxon>
        <taxon>Loxocarpinae</taxon>
        <taxon>Dorcoceras</taxon>
    </lineage>
</organism>
<dbReference type="PRINTS" id="PR00364">
    <property type="entry name" value="DISEASERSIST"/>
</dbReference>
<accession>A0A2Z7CAA8</accession>
<evidence type="ECO:0000313" key="12">
    <source>
        <dbReference type="Proteomes" id="UP000250235"/>
    </source>
</evidence>
<dbReference type="Gene3D" id="1.10.10.10">
    <property type="entry name" value="Winged helix-like DNA-binding domain superfamily/Winged helix DNA-binding domain"/>
    <property type="match status" value="1"/>
</dbReference>
<dbReference type="FunFam" id="3.40.50.300:FF:001091">
    <property type="entry name" value="Probable disease resistance protein At1g61300"/>
    <property type="match status" value="1"/>
</dbReference>
<dbReference type="InterPro" id="IPR002182">
    <property type="entry name" value="NB-ARC"/>
</dbReference>
<dbReference type="CDD" id="cd14798">
    <property type="entry name" value="RX-CC_like"/>
    <property type="match status" value="1"/>
</dbReference>
<dbReference type="OrthoDB" id="5279713at2759"/>
<dbReference type="SMART" id="SM00369">
    <property type="entry name" value="LRR_TYP"/>
    <property type="match status" value="3"/>
</dbReference>
<dbReference type="PROSITE" id="PS51450">
    <property type="entry name" value="LRR"/>
    <property type="match status" value="1"/>
</dbReference>
<dbReference type="Pfam" id="PF13855">
    <property type="entry name" value="LRR_8"/>
    <property type="match status" value="1"/>
</dbReference>
<dbReference type="InterPro" id="IPR038005">
    <property type="entry name" value="RX-like_CC"/>
</dbReference>
<dbReference type="Pfam" id="PF23559">
    <property type="entry name" value="WHD_DRP"/>
    <property type="match status" value="1"/>
</dbReference>
<dbReference type="FunFam" id="1.10.10.10:FF:000322">
    <property type="entry name" value="Probable disease resistance protein At1g63360"/>
    <property type="match status" value="1"/>
</dbReference>
<dbReference type="Pfam" id="PF25019">
    <property type="entry name" value="LRR_R13L1-DRL21"/>
    <property type="match status" value="1"/>
</dbReference>
<feature type="domain" description="R13L1/DRL21-like LRR repeat region" evidence="10">
    <location>
        <begin position="704"/>
        <end position="826"/>
    </location>
</feature>
<dbReference type="Pfam" id="PF18052">
    <property type="entry name" value="Rx_N"/>
    <property type="match status" value="1"/>
</dbReference>
<dbReference type="Gene3D" id="1.20.5.4130">
    <property type="match status" value="1"/>
</dbReference>
<dbReference type="InterPro" id="IPR032675">
    <property type="entry name" value="LRR_dom_sf"/>
</dbReference>
<dbReference type="Gene3D" id="3.80.10.10">
    <property type="entry name" value="Ribonuclease Inhibitor"/>
    <property type="match status" value="1"/>
</dbReference>
<evidence type="ECO:0000313" key="11">
    <source>
        <dbReference type="EMBL" id="KZV43479.1"/>
    </source>
</evidence>
<keyword evidence="12" id="KW-1185">Reference proteome</keyword>
<keyword evidence="5" id="KW-0611">Plant defense</keyword>
<evidence type="ECO:0000256" key="2">
    <source>
        <dbReference type="ARBA" id="ARBA00022614"/>
    </source>
</evidence>
<evidence type="ECO:0000256" key="6">
    <source>
        <dbReference type="ARBA" id="ARBA00022840"/>
    </source>
</evidence>
<gene>
    <name evidence="11" type="ORF">F511_09922</name>
</gene>
<dbReference type="InterPro" id="IPR056789">
    <property type="entry name" value="LRR_R13L1-DRL21"/>
</dbReference>
<dbReference type="Pfam" id="PF00931">
    <property type="entry name" value="NB-ARC"/>
    <property type="match status" value="1"/>
</dbReference>
<evidence type="ECO:0000259" key="8">
    <source>
        <dbReference type="Pfam" id="PF18052"/>
    </source>
</evidence>
<evidence type="ECO:0000256" key="4">
    <source>
        <dbReference type="ARBA" id="ARBA00022741"/>
    </source>
</evidence>
<dbReference type="PANTHER" id="PTHR36766">
    <property type="entry name" value="PLANT BROAD-SPECTRUM MILDEW RESISTANCE PROTEIN RPW8"/>
    <property type="match status" value="1"/>
</dbReference>
<dbReference type="InterPro" id="IPR027417">
    <property type="entry name" value="P-loop_NTPase"/>
</dbReference>
<feature type="domain" description="Disease resistance protein winged helix" evidence="9">
    <location>
        <begin position="434"/>
        <end position="505"/>
    </location>
</feature>
<name>A0A2Z7CAA8_9LAMI</name>
<keyword evidence="2" id="KW-0433">Leucine-rich repeat</keyword>
<comment type="similarity">
    <text evidence="1">Belongs to the disease resistance NB-LRR family.</text>
</comment>
<dbReference type="EMBL" id="KQ998113">
    <property type="protein sequence ID" value="KZV43479.1"/>
    <property type="molecule type" value="Genomic_DNA"/>
</dbReference>
<dbReference type="PANTHER" id="PTHR36766:SF45">
    <property type="entry name" value="NB-ARC DOMAIN-CONTAINING PROTEIN"/>
    <property type="match status" value="1"/>
</dbReference>
<evidence type="ECO:0000259" key="10">
    <source>
        <dbReference type="Pfam" id="PF25019"/>
    </source>
</evidence>
<feature type="domain" description="NB-ARC" evidence="7">
    <location>
        <begin position="180"/>
        <end position="349"/>
    </location>
</feature>
<reference evidence="11 12" key="1">
    <citation type="journal article" date="2015" name="Proc. Natl. Acad. Sci. U.S.A.">
        <title>The resurrection genome of Boea hygrometrica: A blueprint for survival of dehydration.</title>
        <authorList>
            <person name="Xiao L."/>
            <person name="Yang G."/>
            <person name="Zhang L."/>
            <person name="Yang X."/>
            <person name="Zhao S."/>
            <person name="Ji Z."/>
            <person name="Zhou Q."/>
            <person name="Hu M."/>
            <person name="Wang Y."/>
            <person name="Chen M."/>
            <person name="Xu Y."/>
            <person name="Jin H."/>
            <person name="Xiao X."/>
            <person name="Hu G."/>
            <person name="Bao F."/>
            <person name="Hu Y."/>
            <person name="Wan P."/>
            <person name="Li L."/>
            <person name="Deng X."/>
            <person name="Kuang T."/>
            <person name="Xiang C."/>
            <person name="Zhu J.K."/>
            <person name="Oliver M.J."/>
            <person name="He Y."/>
        </authorList>
    </citation>
    <scope>NUCLEOTIDE SEQUENCE [LARGE SCALE GENOMIC DNA]</scope>
    <source>
        <strain evidence="12">cv. XS01</strain>
    </source>
</reference>
<feature type="domain" description="Disease resistance N-terminal" evidence="8">
    <location>
        <begin position="17"/>
        <end position="93"/>
    </location>
</feature>
<dbReference type="SUPFAM" id="SSF52058">
    <property type="entry name" value="L domain-like"/>
    <property type="match status" value="1"/>
</dbReference>
<evidence type="ECO:0000259" key="9">
    <source>
        <dbReference type="Pfam" id="PF23559"/>
    </source>
</evidence>
<keyword evidence="3" id="KW-0677">Repeat</keyword>
<dbReference type="GO" id="GO:0043531">
    <property type="term" value="F:ADP binding"/>
    <property type="evidence" value="ECO:0007669"/>
    <property type="project" value="InterPro"/>
</dbReference>
<dbReference type="InterPro" id="IPR042197">
    <property type="entry name" value="Apaf_helical"/>
</dbReference>
<dbReference type="InterPro" id="IPR036388">
    <property type="entry name" value="WH-like_DNA-bd_sf"/>
</dbReference>
<evidence type="ECO:0008006" key="13">
    <source>
        <dbReference type="Google" id="ProtNLM"/>
    </source>
</evidence>
<dbReference type="Proteomes" id="UP000250235">
    <property type="component" value="Unassembled WGS sequence"/>
</dbReference>
<dbReference type="InterPro" id="IPR058922">
    <property type="entry name" value="WHD_DRP"/>
</dbReference>